<name>A0ABR8VRU9_9BACI</name>
<protein>
    <recommendedName>
        <fullName evidence="4">DUF4870 domain-containing protein</fullName>
    </recommendedName>
</protein>
<dbReference type="RefSeq" id="WP_191816189.1">
    <property type="nucleotide sequence ID" value="NZ_JACSPV010000063.1"/>
</dbReference>
<keyword evidence="3" id="KW-1185">Reference proteome</keyword>
<dbReference type="Proteomes" id="UP000648182">
    <property type="component" value="Unassembled WGS sequence"/>
</dbReference>
<feature type="transmembrane region" description="Helical" evidence="1">
    <location>
        <begin position="71"/>
        <end position="93"/>
    </location>
</feature>
<keyword evidence="1" id="KW-0812">Transmembrane</keyword>
<feature type="transmembrane region" description="Helical" evidence="1">
    <location>
        <begin position="6"/>
        <end position="26"/>
    </location>
</feature>
<reference evidence="2 3" key="1">
    <citation type="submission" date="2020-08" db="EMBL/GenBank/DDBJ databases">
        <title>A Genomic Blueprint of the Chicken Gut Microbiome.</title>
        <authorList>
            <person name="Gilroy R."/>
            <person name="Ravi A."/>
            <person name="Getino M."/>
            <person name="Pursley I."/>
            <person name="Horton D.L."/>
            <person name="Alikhan N.-F."/>
            <person name="Baker D."/>
            <person name="Gharbi K."/>
            <person name="Hall N."/>
            <person name="Watson M."/>
            <person name="Adriaenssens E.M."/>
            <person name="Foster-Nyarko E."/>
            <person name="Jarju S."/>
            <person name="Secka A."/>
            <person name="Antonio M."/>
            <person name="Oren A."/>
            <person name="Chaudhuri R."/>
            <person name="La Ragione R.M."/>
            <person name="Hildebrand F."/>
            <person name="Pallen M.J."/>
        </authorList>
    </citation>
    <scope>NUCLEOTIDE SEQUENCE [LARGE SCALE GENOMIC DNA]</scope>
    <source>
        <strain evidence="2 3">Sa1BUA2</strain>
    </source>
</reference>
<evidence type="ECO:0000256" key="1">
    <source>
        <dbReference type="SAM" id="Phobius"/>
    </source>
</evidence>
<gene>
    <name evidence="2" type="ORF">H9631_20905</name>
</gene>
<evidence type="ECO:0008006" key="4">
    <source>
        <dbReference type="Google" id="ProtNLM"/>
    </source>
</evidence>
<comment type="caution">
    <text evidence="2">The sequence shown here is derived from an EMBL/GenBank/DDBJ whole genome shotgun (WGS) entry which is preliminary data.</text>
</comment>
<accession>A0ABR8VRU9</accession>
<feature type="transmembrane region" description="Helical" evidence="1">
    <location>
        <begin position="38"/>
        <end position="65"/>
    </location>
</feature>
<keyword evidence="1" id="KW-0472">Membrane</keyword>
<proteinExistence type="predicted"/>
<evidence type="ECO:0000313" key="3">
    <source>
        <dbReference type="Proteomes" id="UP000648182"/>
    </source>
</evidence>
<keyword evidence="1" id="KW-1133">Transmembrane helix</keyword>
<organism evidence="2 3">
    <name type="scientific">Bacillus norwichensis</name>
    <dbReference type="NCBI Taxonomy" id="2762217"/>
    <lineage>
        <taxon>Bacteria</taxon>
        <taxon>Bacillati</taxon>
        <taxon>Bacillota</taxon>
        <taxon>Bacilli</taxon>
        <taxon>Bacillales</taxon>
        <taxon>Bacillaceae</taxon>
        <taxon>Bacillus</taxon>
    </lineage>
</organism>
<sequence length="150" mass="17622">MHSGVAYFIVFFVIVISVFVTLFFKYELEQMFREKKSVIAFHICNLIITFMVSVGAYAVMTVYLLEESFELFPSTIILLLVILPIYILGHFAFEKYKFAYQKYRTTENEKVIVLNEKYLKKKRSAKFKQYNALAKDDSGHTAGKSRRRLK</sequence>
<dbReference type="EMBL" id="JACSPV010000063">
    <property type="protein sequence ID" value="MBD8007505.1"/>
    <property type="molecule type" value="Genomic_DNA"/>
</dbReference>
<evidence type="ECO:0000313" key="2">
    <source>
        <dbReference type="EMBL" id="MBD8007505.1"/>
    </source>
</evidence>